<organism evidence="2 3">
    <name type="scientific">Gigaspora margarita</name>
    <dbReference type="NCBI Taxonomy" id="4874"/>
    <lineage>
        <taxon>Eukaryota</taxon>
        <taxon>Fungi</taxon>
        <taxon>Fungi incertae sedis</taxon>
        <taxon>Mucoromycota</taxon>
        <taxon>Glomeromycotina</taxon>
        <taxon>Glomeromycetes</taxon>
        <taxon>Diversisporales</taxon>
        <taxon>Gigasporaceae</taxon>
        <taxon>Gigaspora</taxon>
    </lineage>
</organism>
<evidence type="ECO:0000313" key="3">
    <source>
        <dbReference type="Proteomes" id="UP000439903"/>
    </source>
</evidence>
<gene>
    <name evidence="2" type="ORF">F8M41_007040</name>
</gene>
<evidence type="ECO:0000259" key="1">
    <source>
        <dbReference type="Pfam" id="PF24855"/>
    </source>
</evidence>
<reference evidence="2 3" key="1">
    <citation type="journal article" date="2019" name="Environ. Microbiol.">
        <title>At the nexus of three kingdoms: the genome of the mycorrhizal fungus Gigaspora margarita provides insights into plant, endobacterial and fungal interactions.</title>
        <authorList>
            <person name="Venice F."/>
            <person name="Ghignone S."/>
            <person name="Salvioli di Fossalunga A."/>
            <person name="Amselem J."/>
            <person name="Novero M."/>
            <person name="Xianan X."/>
            <person name="Sedzielewska Toro K."/>
            <person name="Morin E."/>
            <person name="Lipzen A."/>
            <person name="Grigoriev I.V."/>
            <person name="Henrissat B."/>
            <person name="Martin F.M."/>
            <person name="Bonfante P."/>
        </authorList>
    </citation>
    <scope>NUCLEOTIDE SEQUENCE [LARGE SCALE GENOMIC DNA]</scope>
    <source>
        <strain evidence="2 3">BEG34</strain>
    </source>
</reference>
<dbReference type="EMBL" id="WTPW01000018">
    <property type="protein sequence ID" value="KAF0559072.1"/>
    <property type="molecule type" value="Genomic_DNA"/>
</dbReference>
<accession>A0A8H4EV48</accession>
<dbReference type="InterPro" id="IPR056146">
    <property type="entry name" value="DUF7729"/>
</dbReference>
<dbReference type="Pfam" id="PF24855">
    <property type="entry name" value="DUF7729"/>
    <property type="match status" value="1"/>
</dbReference>
<dbReference type="OrthoDB" id="2536450at2759"/>
<dbReference type="PANTHER" id="PTHR34862">
    <property type="entry name" value="SPARK DOMAIN-CONTAINING PROTEIN"/>
    <property type="match status" value="1"/>
</dbReference>
<protein>
    <recommendedName>
        <fullName evidence="1">DUF7729 domain-containing protein</fullName>
    </recommendedName>
</protein>
<evidence type="ECO:0000313" key="2">
    <source>
        <dbReference type="EMBL" id="KAF0559072.1"/>
    </source>
</evidence>
<comment type="caution">
    <text evidence="2">The sequence shown here is derived from an EMBL/GenBank/DDBJ whole genome shotgun (WGS) entry which is preliminary data.</text>
</comment>
<dbReference type="Proteomes" id="UP000439903">
    <property type="component" value="Unassembled WGS sequence"/>
</dbReference>
<feature type="domain" description="DUF7729" evidence="1">
    <location>
        <begin position="44"/>
        <end position="222"/>
    </location>
</feature>
<sequence length="263" mass="29597">MIFGLVKATNFSESLFSADHMPQIPDLLSSIPSENPIDLFTELSPQCQGAFINMITDPEFVQCVPILEVMSFISEPDLLLNVKTDPIANGPKLLPIIDAICHIQKCPDGFMNNSLTEIMTYCNSDFDSKNPDVQLTVDILTLYSPIRDIICFMNNEGVNCIVETAINLLKLPSPPFKLFGEFIDKLVAAEPKIICTPCNKAIVNTFLNFLKEHPDALNILYENFKFGETELSYFEFFGYTKCGFQFEDGKIPDTSIDPRNFTY</sequence>
<keyword evidence="3" id="KW-1185">Reference proteome</keyword>
<dbReference type="AlphaFoldDB" id="A0A8H4EV48"/>
<name>A0A8H4EV48_GIGMA</name>
<dbReference type="PANTHER" id="PTHR34862:SF1">
    <property type="entry name" value="SPARK DOMAIN-CONTAINING PROTEIN"/>
    <property type="match status" value="1"/>
</dbReference>
<proteinExistence type="predicted"/>